<accession>A0A8S5SB99</accession>
<evidence type="ECO:0000313" key="1">
    <source>
        <dbReference type="EMBL" id="DAF47943.1"/>
    </source>
</evidence>
<proteinExistence type="predicted"/>
<organism evidence="1">
    <name type="scientific">Siphoviridae sp. ct0D87</name>
    <dbReference type="NCBI Taxonomy" id="2827760"/>
    <lineage>
        <taxon>Viruses</taxon>
        <taxon>Duplodnaviria</taxon>
        <taxon>Heunggongvirae</taxon>
        <taxon>Uroviricota</taxon>
        <taxon>Caudoviricetes</taxon>
    </lineage>
</organism>
<sequence length="40" mass="4519">MKTKKKSNQKIETANIYLEIAKNVIELIVALITFIKSLGN</sequence>
<name>A0A8S5SB99_9CAUD</name>
<protein>
    <submittedName>
        <fullName evidence="1">Uncharacterized protein</fullName>
    </submittedName>
</protein>
<reference evidence="1" key="1">
    <citation type="journal article" date="2021" name="Proc. Natl. Acad. Sci. U.S.A.">
        <title>A Catalog of Tens of Thousands of Viruses from Human Metagenomes Reveals Hidden Associations with Chronic Diseases.</title>
        <authorList>
            <person name="Tisza M.J."/>
            <person name="Buck C.B."/>
        </authorList>
    </citation>
    <scope>NUCLEOTIDE SEQUENCE</scope>
    <source>
        <strain evidence="1">Ct0D87</strain>
    </source>
</reference>
<dbReference type="EMBL" id="BK032561">
    <property type="protein sequence ID" value="DAF47943.1"/>
    <property type="molecule type" value="Genomic_DNA"/>
</dbReference>